<protein>
    <submittedName>
        <fullName evidence="1">Uncharacterized protein</fullName>
    </submittedName>
</protein>
<dbReference type="HOGENOM" id="CLU_2369099_0_0_6"/>
<evidence type="ECO:0000313" key="2">
    <source>
        <dbReference type="Proteomes" id="UP000001231"/>
    </source>
</evidence>
<accession>C7RBT0</accession>
<dbReference type="STRING" id="523791.Kkor_1306"/>
<keyword evidence="2" id="KW-1185">Reference proteome</keyword>
<dbReference type="eggNOG" id="COG0347">
    <property type="taxonomic scope" value="Bacteria"/>
</dbReference>
<dbReference type="InParanoid" id="C7RBT0"/>
<dbReference type="AlphaFoldDB" id="C7RBT0"/>
<evidence type="ECO:0000313" key="1">
    <source>
        <dbReference type="EMBL" id="ACV26722.1"/>
    </source>
</evidence>
<name>C7RBT0_KANKD</name>
<dbReference type="KEGG" id="kko:Kkor_1306"/>
<dbReference type="EMBL" id="CP001707">
    <property type="protein sequence ID" value="ACV26722.1"/>
    <property type="molecule type" value="Genomic_DNA"/>
</dbReference>
<proteinExistence type="predicted"/>
<reference evidence="1 2" key="1">
    <citation type="journal article" date="2009" name="Stand. Genomic Sci.">
        <title>Complete genome sequence of Kangiella koreensis type strain (SW-125).</title>
        <authorList>
            <person name="Han C."/>
            <person name="Sikorski J."/>
            <person name="Lapidus A."/>
            <person name="Nolan M."/>
            <person name="Glavina Del Rio T."/>
            <person name="Tice H."/>
            <person name="Cheng J.F."/>
            <person name="Lucas S."/>
            <person name="Chen F."/>
            <person name="Copeland A."/>
            <person name="Ivanova N."/>
            <person name="Mavromatis K."/>
            <person name="Ovchinnikova G."/>
            <person name="Pati A."/>
            <person name="Bruce D."/>
            <person name="Goodwin L."/>
            <person name="Pitluck S."/>
            <person name="Chen A."/>
            <person name="Palaniappan K."/>
            <person name="Land M."/>
            <person name="Hauser L."/>
            <person name="Chang Y.J."/>
            <person name="Jeffries C.D."/>
            <person name="Chain P."/>
            <person name="Saunders E."/>
            <person name="Brettin T."/>
            <person name="Goker M."/>
            <person name="Tindall B.J."/>
            <person name="Bristow J."/>
            <person name="Eisen J.A."/>
            <person name="Markowitz V."/>
            <person name="Hugenholtz P."/>
            <person name="Kyrpides N.C."/>
            <person name="Klenk H.P."/>
            <person name="Detter J.C."/>
        </authorList>
    </citation>
    <scope>NUCLEOTIDE SEQUENCE [LARGE SCALE GENOMIC DNA]</scope>
    <source>
        <strain evidence="2">DSM 16069 / KCTC 12182 / SW-125</strain>
    </source>
</reference>
<gene>
    <name evidence="1" type="ordered locus">Kkor_1306</name>
</gene>
<sequence length="95" mass="11445">MRKVAEKALIINGIRRCTLHPVRSRGYYLNSFFEDHLIRRIQKEIYTEEEQVVQLFVDTGYVNTDSEELYRTMIYRGFMRKTEQRTTIFSNTTEV</sequence>
<organism evidence="1 2">
    <name type="scientific">Kangiella koreensis (strain DSM 16069 / JCM 12317 / KCTC 12182 / SW-125)</name>
    <dbReference type="NCBI Taxonomy" id="523791"/>
    <lineage>
        <taxon>Bacteria</taxon>
        <taxon>Pseudomonadati</taxon>
        <taxon>Pseudomonadota</taxon>
        <taxon>Gammaproteobacteria</taxon>
        <taxon>Kangiellales</taxon>
        <taxon>Kangiellaceae</taxon>
        <taxon>Kangiella</taxon>
    </lineage>
</organism>
<dbReference type="Proteomes" id="UP000001231">
    <property type="component" value="Chromosome"/>
</dbReference>